<dbReference type="InterPro" id="IPR019804">
    <property type="entry name" value="Ras_G-nucl-exch_fac_CS"/>
</dbReference>
<sequence>MNLQKKNQKIKTKKSNSKKKKQIELNDNFNQENIFELEPMEIAKQLTIFEYDLFCEIGVSEFFNNAWYRTTKFEKSPNIVRIIDHFNSLSKFISTQIIQKQNLKERVKIVDSIIMTVTHLVEMRNFNTTVAFLAGLNSSSVYRLKRTFEKLSEKTMKKFEEIKEMFKADKAYSNLRFEMKKSQKPFIPYLGLFLTDLTFIHEGNPDSLNDLINFTKLRFEYNVLTEFYSGLDGNFDFIPIPQFQRILYLGLKGISERKQYDLSLKIEPRKR</sequence>
<accession>A0A9Q0LIF6</accession>
<dbReference type="InterPro" id="IPR008937">
    <property type="entry name" value="Ras-like_GEF"/>
</dbReference>
<dbReference type="PANTHER" id="PTHR23113:SF368">
    <property type="entry name" value="CELL DIVISION CONTROL PROTEIN 25"/>
    <property type="match status" value="1"/>
</dbReference>
<proteinExistence type="predicted"/>
<dbReference type="GO" id="GO:0005085">
    <property type="term" value="F:guanyl-nucleotide exchange factor activity"/>
    <property type="evidence" value="ECO:0007669"/>
    <property type="project" value="UniProtKB-KW"/>
</dbReference>
<dbReference type="PROSITE" id="PS50009">
    <property type="entry name" value="RASGEF_CAT"/>
    <property type="match status" value="1"/>
</dbReference>
<dbReference type="PANTHER" id="PTHR23113">
    <property type="entry name" value="GUANINE NUCLEOTIDE EXCHANGE FACTOR"/>
    <property type="match status" value="1"/>
</dbReference>
<dbReference type="Pfam" id="PF00617">
    <property type="entry name" value="RasGEF"/>
    <property type="match status" value="1"/>
</dbReference>
<dbReference type="InterPro" id="IPR001895">
    <property type="entry name" value="RASGEF_cat_dom"/>
</dbReference>
<dbReference type="OrthoDB" id="546434at2759"/>
<comment type="caution">
    <text evidence="4">The sequence shown here is derived from an EMBL/GenBank/DDBJ whole genome shotgun (WGS) entry which is preliminary data.</text>
</comment>
<dbReference type="EMBL" id="JAPDFW010000081">
    <property type="protein sequence ID" value="KAJ5072420.1"/>
    <property type="molecule type" value="Genomic_DNA"/>
</dbReference>
<dbReference type="Proteomes" id="UP001149090">
    <property type="component" value="Unassembled WGS sequence"/>
</dbReference>
<evidence type="ECO:0000256" key="1">
    <source>
        <dbReference type="ARBA" id="ARBA00022658"/>
    </source>
</evidence>
<organism evidence="4 5">
    <name type="scientific">Anaeramoeba ignava</name>
    <name type="common">Anaerobic marine amoeba</name>
    <dbReference type="NCBI Taxonomy" id="1746090"/>
    <lineage>
        <taxon>Eukaryota</taxon>
        <taxon>Metamonada</taxon>
        <taxon>Anaeramoebidae</taxon>
        <taxon>Anaeramoeba</taxon>
    </lineage>
</organism>
<dbReference type="GO" id="GO:0005886">
    <property type="term" value="C:plasma membrane"/>
    <property type="evidence" value="ECO:0007669"/>
    <property type="project" value="TreeGrafter"/>
</dbReference>
<dbReference type="SUPFAM" id="SSF48366">
    <property type="entry name" value="Ras GEF"/>
    <property type="match status" value="1"/>
</dbReference>
<dbReference type="OMA" id="LYCHECK"/>
<dbReference type="PROSITE" id="PS00720">
    <property type="entry name" value="RASGEF"/>
    <property type="match status" value="1"/>
</dbReference>
<dbReference type="CDD" id="cd00155">
    <property type="entry name" value="RasGEF"/>
    <property type="match status" value="1"/>
</dbReference>
<reference evidence="4" key="1">
    <citation type="submission" date="2022-10" db="EMBL/GenBank/DDBJ databases">
        <title>Novel sulphate-reducing endosymbionts in the free-living metamonad Anaeramoeba.</title>
        <authorList>
            <person name="Jerlstrom-Hultqvist J."/>
            <person name="Cepicka I."/>
            <person name="Gallot-Lavallee L."/>
            <person name="Salas-Leiva D."/>
            <person name="Curtis B.A."/>
            <person name="Zahonova K."/>
            <person name="Pipaliya S."/>
            <person name="Dacks J."/>
            <person name="Roger A.J."/>
        </authorList>
    </citation>
    <scope>NUCLEOTIDE SEQUENCE</scope>
    <source>
        <strain evidence="4">BMAN</strain>
    </source>
</reference>
<dbReference type="InterPro" id="IPR023578">
    <property type="entry name" value="Ras_GEF_dom_sf"/>
</dbReference>
<dbReference type="GO" id="GO:0007265">
    <property type="term" value="P:Ras protein signal transduction"/>
    <property type="evidence" value="ECO:0007669"/>
    <property type="project" value="TreeGrafter"/>
</dbReference>
<dbReference type="InterPro" id="IPR036964">
    <property type="entry name" value="RASGEF_cat_dom_sf"/>
</dbReference>
<dbReference type="SMART" id="SM00147">
    <property type="entry name" value="RasGEF"/>
    <property type="match status" value="1"/>
</dbReference>
<dbReference type="Gene3D" id="1.10.840.10">
    <property type="entry name" value="Ras guanine-nucleotide exchange factors catalytic domain"/>
    <property type="match status" value="1"/>
</dbReference>
<keyword evidence="1 2" id="KW-0344">Guanine-nucleotide releasing factor</keyword>
<evidence type="ECO:0000256" key="2">
    <source>
        <dbReference type="PROSITE-ProRule" id="PRU00168"/>
    </source>
</evidence>
<feature type="domain" description="Ras-GEF" evidence="3">
    <location>
        <begin position="38"/>
        <end position="269"/>
    </location>
</feature>
<evidence type="ECO:0000313" key="5">
    <source>
        <dbReference type="Proteomes" id="UP001149090"/>
    </source>
</evidence>
<evidence type="ECO:0000313" key="4">
    <source>
        <dbReference type="EMBL" id="KAJ5072420.1"/>
    </source>
</evidence>
<gene>
    <name evidence="4" type="ORF">M0811_01435</name>
</gene>
<dbReference type="AlphaFoldDB" id="A0A9Q0LIF6"/>
<keyword evidence="5" id="KW-1185">Reference proteome</keyword>
<evidence type="ECO:0000259" key="3">
    <source>
        <dbReference type="PROSITE" id="PS50009"/>
    </source>
</evidence>
<protein>
    <submittedName>
        <fullName evidence="4">Guanine nucleotide exchange factor</fullName>
    </submittedName>
</protein>
<name>A0A9Q0LIF6_ANAIG</name>